<dbReference type="Gene3D" id="3.40.50.150">
    <property type="entry name" value="Vaccinia Virus protein VP39"/>
    <property type="match status" value="1"/>
</dbReference>
<dbReference type="GO" id="GO:0032259">
    <property type="term" value="P:methylation"/>
    <property type="evidence" value="ECO:0007669"/>
    <property type="project" value="UniProtKB-KW"/>
</dbReference>
<reference evidence="4" key="1">
    <citation type="submission" date="2019-03" db="EMBL/GenBank/DDBJ databases">
        <title>Afifella sp. nov., isolated from activated sludge.</title>
        <authorList>
            <person name="Li Q."/>
            <person name="Liu Y."/>
        </authorList>
    </citation>
    <scope>NUCLEOTIDE SEQUENCE</scope>
    <source>
        <strain evidence="4">L72</strain>
    </source>
</reference>
<dbReference type="PANTHER" id="PTHR34203:SF15">
    <property type="entry name" value="SLL1173 PROTEIN"/>
    <property type="match status" value="1"/>
</dbReference>
<keyword evidence="1" id="KW-0808">Transferase</keyword>
<evidence type="ECO:0000256" key="1">
    <source>
        <dbReference type="ARBA" id="ARBA00022679"/>
    </source>
</evidence>
<protein>
    <submittedName>
        <fullName evidence="4">FkbM family methyltransferase</fullName>
    </submittedName>
</protein>
<feature type="domain" description="TRM5/TYW2-like methyltransferase" evidence="3">
    <location>
        <begin position="44"/>
        <end position="121"/>
    </location>
</feature>
<dbReference type="Proteomes" id="UP000773614">
    <property type="component" value="Unassembled WGS sequence"/>
</dbReference>
<gene>
    <name evidence="4" type="ORF">E4O86_08490</name>
</gene>
<dbReference type="Pfam" id="PF02475">
    <property type="entry name" value="TRM5-TYW2_MTfase"/>
    <property type="match status" value="1"/>
</dbReference>
<evidence type="ECO:0000313" key="5">
    <source>
        <dbReference type="Proteomes" id="UP000773614"/>
    </source>
</evidence>
<evidence type="ECO:0000256" key="2">
    <source>
        <dbReference type="ARBA" id="ARBA00022691"/>
    </source>
</evidence>
<dbReference type="InterPro" id="IPR056743">
    <property type="entry name" value="TRM5-TYW2-like_MTfase"/>
</dbReference>
<dbReference type="InterPro" id="IPR029063">
    <property type="entry name" value="SAM-dependent_MTases_sf"/>
</dbReference>
<proteinExistence type="predicted"/>
<keyword evidence="4" id="KW-0489">Methyltransferase</keyword>
<dbReference type="InterPro" id="IPR052514">
    <property type="entry name" value="SAM-dependent_MTase"/>
</dbReference>
<keyword evidence="5" id="KW-1185">Reference proteome</keyword>
<accession>A0A964WT85</accession>
<comment type="caution">
    <text evidence="4">The sequence shown here is derived from an EMBL/GenBank/DDBJ whole genome shotgun (WGS) entry which is preliminary data.</text>
</comment>
<dbReference type="SUPFAM" id="SSF53335">
    <property type="entry name" value="S-adenosyl-L-methionine-dependent methyltransferases"/>
    <property type="match status" value="1"/>
</dbReference>
<evidence type="ECO:0000259" key="3">
    <source>
        <dbReference type="Pfam" id="PF02475"/>
    </source>
</evidence>
<dbReference type="NCBIfam" id="TIGR01444">
    <property type="entry name" value="fkbM_fam"/>
    <property type="match status" value="1"/>
</dbReference>
<dbReference type="GO" id="GO:0008168">
    <property type="term" value="F:methyltransferase activity"/>
    <property type="evidence" value="ECO:0007669"/>
    <property type="project" value="UniProtKB-KW"/>
</dbReference>
<dbReference type="PANTHER" id="PTHR34203">
    <property type="entry name" value="METHYLTRANSFERASE, FKBM FAMILY PROTEIN"/>
    <property type="match status" value="1"/>
</dbReference>
<evidence type="ECO:0000313" key="4">
    <source>
        <dbReference type="EMBL" id="MYZ47749.1"/>
    </source>
</evidence>
<name>A0A964WT85_9HYPH</name>
<dbReference type="EMBL" id="SPKJ01000020">
    <property type="protein sequence ID" value="MYZ47749.1"/>
    <property type="molecule type" value="Genomic_DNA"/>
</dbReference>
<dbReference type="InterPro" id="IPR006342">
    <property type="entry name" value="FkbM_mtfrase"/>
</dbReference>
<dbReference type="AlphaFoldDB" id="A0A964WT85"/>
<organism evidence="4 5">
    <name type="scientific">Propylenella binzhouense</name>
    <dbReference type="NCBI Taxonomy" id="2555902"/>
    <lineage>
        <taxon>Bacteria</taxon>
        <taxon>Pseudomonadati</taxon>
        <taxon>Pseudomonadota</taxon>
        <taxon>Alphaproteobacteria</taxon>
        <taxon>Hyphomicrobiales</taxon>
        <taxon>Propylenellaceae</taxon>
        <taxon>Propylenella</taxon>
    </lineage>
</organism>
<sequence length="245" mass="27599">MVGKFRKFLTGDMQSSSQQSSAEVEELTYRGVRFEFPASVLTDRMRQAFSHNFYEVEESEELPYLLQDGEVVLELGAGVGFISTLCAKDPRVSKVFAIEANPALIPICRRTYELNDVSVTIFNEMVGPQSGHATFHVHKDFWASSTMPGEGATPVEIPVTSFQQRLDEIQPTMLIVDIEGGEVDLFDGVNLACVRKIMLEIHQYAIGRLGVKKLFDTLSAQNFHYEQWHSRRGIVTFSAVDRDVR</sequence>
<keyword evidence="2" id="KW-0949">S-adenosyl-L-methionine</keyword>